<feature type="signal peptide" evidence="1">
    <location>
        <begin position="1"/>
        <end position="24"/>
    </location>
</feature>
<protein>
    <recommendedName>
        <fullName evidence="4">Defensin</fullName>
    </recommendedName>
</protein>
<evidence type="ECO:0008006" key="4">
    <source>
        <dbReference type="Google" id="ProtNLM"/>
    </source>
</evidence>
<dbReference type="Proteomes" id="UP001497516">
    <property type="component" value="Chromosome 7"/>
</dbReference>
<reference evidence="2 3" key="1">
    <citation type="submission" date="2024-04" db="EMBL/GenBank/DDBJ databases">
        <authorList>
            <person name="Fracassetti M."/>
        </authorList>
    </citation>
    <scope>NUCLEOTIDE SEQUENCE [LARGE SCALE GENOMIC DNA]</scope>
</reference>
<accession>A0AAV2FQN6</accession>
<keyword evidence="1" id="KW-0732">Signal</keyword>
<evidence type="ECO:0000313" key="2">
    <source>
        <dbReference type="EMBL" id="CAL1399893.1"/>
    </source>
</evidence>
<proteinExistence type="predicted"/>
<evidence type="ECO:0000313" key="3">
    <source>
        <dbReference type="Proteomes" id="UP001497516"/>
    </source>
</evidence>
<keyword evidence="3" id="KW-1185">Reference proteome</keyword>
<gene>
    <name evidence="2" type="ORF">LTRI10_LOCUS40058</name>
</gene>
<dbReference type="AlphaFoldDB" id="A0AAV2FQN6"/>
<organism evidence="2 3">
    <name type="scientific">Linum trigynum</name>
    <dbReference type="NCBI Taxonomy" id="586398"/>
    <lineage>
        <taxon>Eukaryota</taxon>
        <taxon>Viridiplantae</taxon>
        <taxon>Streptophyta</taxon>
        <taxon>Embryophyta</taxon>
        <taxon>Tracheophyta</taxon>
        <taxon>Spermatophyta</taxon>
        <taxon>Magnoliopsida</taxon>
        <taxon>eudicotyledons</taxon>
        <taxon>Gunneridae</taxon>
        <taxon>Pentapetalae</taxon>
        <taxon>rosids</taxon>
        <taxon>fabids</taxon>
        <taxon>Malpighiales</taxon>
        <taxon>Linaceae</taxon>
        <taxon>Linum</taxon>
    </lineage>
</organism>
<name>A0AAV2FQN6_9ROSI</name>
<sequence>MKTTSVLSIIFLLLSVVAIHVAEGADPIPMRETCITRLEVYCQPGKCKNDCNRVYGPRVSDGFCFHDSCLCAYFC</sequence>
<feature type="chain" id="PRO_5043359885" description="Defensin" evidence="1">
    <location>
        <begin position="25"/>
        <end position="75"/>
    </location>
</feature>
<evidence type="ECO:0000256" key="1">
    <source>
        <dbReference type="SAM" id="SignalP"/>
    </source>
</evidence>
<dbReference type="EMBL" id="OZ034820">
    <property type="protein sequence ID" value="CAL1399893.1"/>
    <property type="molecule type" value="Genomic_DNA"/>
</dbReference>